<evidence type="ECO:0000256" key="3">
    <source>
        <dbReference type="ARBA" id="ARBA00022692"/>
    </source>
</evidence>
<evidence type="ECO:0000313" key="7">
    <source>
        <dbReference type="Proteomes" id="UP000076532"/>
    </source>
</evidence>
<dbReference type="EMBL" id="KV417568">
    <property type="protein sequence ID" value="KZP18954.1"/>
    <property type="molecule type" value="Genomic_DNA"/>
</dbReference>
<gene>
    <name evidence="6" type="ORF">FIBSPDRAFT_933177</name>
</gene>
<dbReference type="GO" id="GO:0005886">
    <property type="term" value="C:plasma membrane"/>
    <property type="evidence" value="ECO:0007669"/>
    <property type="project" value="TreeGrafter"/>
</dbReference>
<keyword evidence="7" id="KW-1185">Reference proteome</keyword>
<dbReference type="AlphaFoldDB" id="A0A166HKE1"/>
<proteinExistence type="predicted"/>
<protein>
    <submittedName>
        <fullName evidence="6">Uncharacterized protein</fullName>
    </submittedName>
</protein>
<dbReference type="PANTHER" id="PTHR19432">
    <property type="entry name" value="SUGAR TRANSPORTER"/>
    <property type="match status" value="1"/>
</dbReference>
<evidence type="ECO:0000313" key="6">
    <source>
        <dbReference type="EMBL" id="KZP18954.1"/>
    </source>
</evidence>
<organism evidence="6 7">
    <name type="scientific">Athelia psychrophila</name>
    <dbReference type="NCBI Taxonomy" id="1759441"/>
    <lineage>
        <taxon>Eukaryota</taxon>
        <taxon>Fungi</taxon>
        <taxon>Dikarya</taxon>
        <taxon>Basidiomycota</taxon>
        <taxon>Agaricomycotina</taxon>
        <taxon>Agaricomycetes</taxon>
        <taxon>Agaricomycetidae</taxon>
        <taxon>Atheliales</taxon>
        <taxon>Atheliaceae</taxon>
        <taxon>Athelia</taxon>
    </lineage>
</organism>
<reference evidence="6 7" key="1">
    <citation type="journal article" date="2016" name="Mol. Biol. Evol.">
        <title>Comparative Genomics of Early-Diverging Mushroom-Forming Fungi Provides Insights into the Origins of Lignocellulose Decay Capabilities.</title>
        <authorList>
            <person name="Nagy L.G."/>
            <person name="Riley R."/>
            <person name="Tritt A."/>
            <person name="Adam C."/>
            <person name="Daum C."/>
            <person name="Floudas D."/>
            <person name="Sun H."/>
            <person name="Yadav J.S."/>
            <person name="Pangilinan J."/>
            <person name="Larsson K.H."/>
            <person name="Matsuura K."/>
            <person name="Barry K."/>
            <person name="Labutti K."/>
            <person name="Kuo R."/>
            <person name="Ohm R.A."/>
            <person name="Bhattacharya S.S."/>
            <person name="Shirouzu T."/>
            <person name="Yoshinaga Y."/>
            <person name="Martin F.M."/>
            <person name="Grigoriev I.V."/>
            <person name="Hibbett D.S."/>
        </authorList>
    </citation>
    <scope>NUCLEOTIDE SEQUENCE [LARGE SCALE GENOMIC DNA]</scope>
    <source>
        <strain evidence="6 7">CBS 109695</strain>
    </source>
</reference>
<keyword evidence="5" id="KW-0472">Membrane</keyword>
<name>A0A166HKE1_9AGAM</name>
<evidence type="ECO:0000256" key="5">
    <source>
        <dbReference type="ARBA" id="ARBA00023136"/>
    </source>
</evidence>
<dbReference type="GO" id="GO:0008506">
    <property type="term" value="F:sucrose:proton symporter activity"/>
    <property type="evidence" value="ECO:0007669"/>
    <property type="project" value="TreeGrafter"/>
</dbReference>
<keyword evidence="3" id="KW-0812">Transmembrane</keyword>
<dbReference type="PANTHER" id="PTHR19432:SF35">
    <property type="entry name" value="SOLUTE CARRIER FAMILY 45 MEMBER 3 ISOFORM X1"/>
    <property type="match status" value="1"/>
</dbReference>
<accession>A0A166HKE1</accession>
<comment type="subcellular location">
    <subcellularLocation>
        <location evidence="1">Membrane</location>
        <topology evidence="1">Multi-pass membrane protein</topology>
    </subcellularLocation>
</comment>
<evidence type="ECO:0000256" key="1">
    <source>
        <dbReference type="ARBA" id="ARBA00004141"/>
    </source>
</evidence>
<dbReference type="Proteomes" id="UP000076532">
    <property type="component" value="Unassembled WGS sequence"/>
</dbReference>
<sequence>MNASRDHTPSHLNAGNAWHGRMTHAGNIVGFGSGFLPLANAPILRLLSGDQFRKFCVVAQAMAILVITVWTTCWCHGEKGRPNVYKKQSTAASVVENIYNAIVKLPKPIQRVCLVEGQMSMCLPCGCRIEVYIPSK</sequence>
<evidence type="ECO:0000256" key="4">
    <source>
        <dbReference type="ARBA" id="ARBA00022989"/>
    </source>
</evidence>
<evidence type="ECO:0000256" key="2">
    <source>
        <dbReference type="ARBA" id="ARBA00022448"/>
    </source>
</evidence>
<dbReference type="OrthoDB" id="28755at2759"/>
<keyword evidence="2" id="KW-0813">Transport</keyword>
<keyword evidence="4" id="KW-1133">Transmembrane helix</keyword>